<feature type="compositionally biased region" description="Basic and acidic residues" evidence="1">
    <location>
        <begin position="63"/>
        <end position="72"/>
    </location>
</feature>
<feature type="compositionally biased region" description="Polar residues" evidence="1">
    <location>
        <begin position="48"/>
        <end position="59"/>
    </location>
</feature>
<reference evidence="2" key="1">
    <citation type="submission" date="2022-10" db="EMBL/GenBank/DDBJ databases">
        <authorList>
            <person name="Chen Y."/>
            <person name="Dougan E. K."/>
            <person name="Chan C."/>
            <person name="Rhodes N."/>
            <person name="Thang M."/>
        </authorList>
    </citation>
    <scope>NUCLEOTIDE SEQUENCE</scope>
</reference>
<evidence type="ECO:0000313" key="4">
    <source>
        <dbReference type="Proteomes" id="UP001152797"/>
    </source>
</evidence>
<organism evidence="2">
    <name type="scientific">Cladocopium goreaui</name>
    <dbReference type="NCBI Taxonomy" id="2562237"/>
    <lineage>
        <taxon>Eukaryota</taxon>
        <taxon>Sar</taxon>
        <taxon>Alveolata</taxon>
        <taxon>Dinophyceae</taxon>
        <taxon>Suessiales</taxon>
        <taxon>Symbiodiniaceae</taxon>
        <taxon>Cladocopium</taxon>
    </lineage>
</organism>
<dbReference type="OrthoDB" id="10680523at2759"/>
<keyword evidence="4" id="KW-1185">Reference proteome</keyword>
<evidence type="ECO:0000313" key="3">
    <source>
        <dbReference type="EMBL" id="CAL4789067.1"/>
    </source>
</evidence>
<gene>
    <name evidence="2" type="ORF">C1SCF055_LOCUS27772</name>
</gene>
<name>A0A9P1D2F9_9DINO</name>
<dbReference type="EMBL" id="CAMXCT020002998">
    <property type="protein sequence ID" value="CAL1155130.1"/>
    <property type="molecule type" value="Genomic_DNA"/>
</dbReference>
<comment type="caution">
    <text evidence="2">The sequence shown here is derived from an EMBL/GenBank/DDBJ whole genome shotgun (WGS) entry which is preliminary data.</text>
</comment>
<evidence type="ECO:0000256" key="1">
    <source>
        <dbReference type="SAM" id="MobiDB-lite"/>
    </source>
</evidence>
<dbReference type="EMBL" id="CAMXCT030002998">
    <property type="protein sequence ID" value="CAL4789067.1"/>
    <property type="molecule type" value="Genomic_DNA"/>
</dbReference>
<dbReference type="Proteomes" id="UP001152797">
    <property type="component" value="Unassembled WGS sequence"/>
</dbReference>
<dbReference type="EMBL" id="CAMXCT010002998">
    <property type="protein sequence ID" value="CAI4001755.1"/>
    <property type="molecule type" value="Genomic_DNA"/>
</dbReference>
<feature type="region of interest" description="Disordered" evidence="1">
    <location>
        <begin position="1"/>
        <end position="144"/>
    </location>
</feature>
<proteinExistence type="predicted"/>
<reference evidence="3 4" key="2">
    <citation type="submission" date="2024-05" db="EMBL/GenBank/DDBJ databases">
        <authorList>
            <person name="Chen Y."/>
            <person name="Shah S."/>
            <person name="Dougan E. K."/>
            <person name="Thang M."/>
            <person name="Chan C."/>
        </authorList>
    </citation>
    <scope>NUCLEOTIDE SEQUENCE [LARGE SCALE GENOMIC DNA]</scope>
</reference>
<sequence length="313" mass="34390">MSQALPLSPESRQGIRPGRSASLNRSQWTMVPDDTPTSHRPSRRRTEQSITRNRSQISLFTEELSRGERPEGGKSMQRSASAVPLGSRGNSSARPNCAQPGRSSEVFRPPPRQSAEATTASCASKGLSSARGDDSLQKGPELTTASAAKRVVTALGRPAGTMSSPSNLDDWLQNSRRHRREAPMHETNLGFRPSAEDRAGVATHCWFQERRGSKWSGPPPPKRAMNRTLQRGTQVLPSGPMSLRQEQPTSAEYGKAYTHHEWKMAGVPSPHELNRAIAREGLFGRGTEALPRGPMFLDGTTTHDYGKMYRKVD</sequence>
<accession>A0A9P1D2F9</accession>
<evidence type="ECO:0000313" key="2">
    <source>
        <dbReference type="EMBL" id="CAI4001755.1"/>
    </source>
</evidence>
<protein>
    <submittedName>
        <fullName evidence="2">Uncharacterized protein</fullName>
    </submittedName>
</protein>
<dbReference type="AlphaFoldDB" id="A0A9P1D2F9"/>